<proteinExistence type="predicted"/>
<feature type="transmembrane region" description="Helical" evidence="1">
    <location>
        <begin position="45"/>
        <end position="71"/>
    </location>
</feature>
<feature type="transmembrane region" description="Helical" evidence="1">
    <location>
        <begin position="20"/>
        <end position="39"/>
    </location>
</feature>
<keyword evidence="1" id="KW-0472">Membrane</keyword>
<feature type="transmembrane region" description="Helical" evidence="1">
    <location>
        <begin position="92"/>
        <end position="119"/>
    </location>
</feature>
<comment type="caution">
    <text evidence="2">The sequence shown here is derived from an EMBL/GenBank/DDBJ whole genome shotgun (WGS) entry which is preliminary data.</text>
</comment>
<evidence type="ECO:0000256" key="1">
    <source>
        <dbReference type="SAM" id="Phobius"/>
    </source>
</evidence>
<feature type="transmembrane region" description="Helical" evidence="1">
    <location>
        <begin position="240"/>
        <end position="261"/>
    </location>
</feature>
<evidence type="ECO:0000313" key="3">
    <source>
        <dbReference type="Proteomes" id="UP000185772"/>
    </source>
</evidence>
<protein>
    <submittedName>
        <fullName evidence="2">Uncharacterized protein</fullName>
    </submittedName>
</protein>
<sequence>MFTVLLMEEARTQARRNAGVVVIIGAVAVGAILMSLLRLPVLSSILLVCSFVALVAMPAVVSVQVGIEYWASMYGARGYLTMSLPVRGRVIFAAKTLYAVIAVLASAVVATLLMIGWFAAYAHLLGMTLGDFFEPVRQMISMVGTGMLFFYGLTMVEGVVTTIIEVAAVMSIGAQGRWNRFGFGAPAVGLVILYMVNQFMALVFTMLLPLSLDVTSGRIVTRMMLPQFIEAVRADQEPQLVGIGTVVMAPILAAILVWWAVRAIERHTCLR</sequence>
<keyword evidence="1" id="KW-1133">Transmembrane helix</keyword>
<dbReference type="EMBL" id="MSKM01000020">
    <property type="protein sequence ID" value="OLO53386.1"/>
    <property type="molecule type" value="Genomic_DNA"/>
</dbReference>
<organism evidence="2 3">
    <name type="scientific">Actinomyces oris</name>
    <dbReference type="NCBI Taxonomy" id="544580"/>
    <lineage>
        <taxon>Bacteria</taxon>
        <taxon>Bacillati</taxon>
        <taxon>Actinomycetota</taxon>
        <taxon>Actinomycetes</taxon>
        <taxon>Actinomycetales</taxon>
        <taxon>Actinomycetaceae</taxon>
        <taxon>Actinomyces</taxon>
    </lineage>
</organism>
<dbReference type="RefSeq" id="WP_070659472.1">
    <property type="nucleotide sequence ID" value="NZ_MSKM01000020.1"/>
</dbReference>
<accession>A0A1Q8VYG3</accession>
<reference evidence="2 3" key="1">
    <citation type="submission" date="2016-12" db="EMBL/GenBank/DDBJ databases">
        <title>Genomic comparison of strains in the 'Actinomyces naeslundii' group.</title>
        <authorList>
            <person name="Mughal S.R."/>
            <person name="Do T."/>
            <person name="Gilbert S.C."/>
            <person name="Witherden E.A."/>
            <person name="Didelot X."/>
            <person name="Beighton D."/>
        </authorList>
    </citation>
    <scope>NUCLEOTIDE SEQUENCE [LARGE SCALE GENOMIC DNA]</scope>
    <source>
        <strain evidence="2 3">MMRCO6-1</strain>
    </source>
</reference>
<feature type="transmembrane region" description="Helical" evidence="1">
    <location>
        <begin position="181"/>
        <end position="208"/>
    </location>
</feature>
<evidence type="ECO:0000313" key="2">
    <source>
        <dbReference type="EMBL" id="OLO53386.1"/>
    </source>
</evidence>
<keyword evidence="1" id="KW-0812">Transmembrane</keyword>
<dbReference type="AlphaFoldDB" id="A0A1Q8VYG3"/>
<dbReference type="Proteomes" id="UP000185772">
    <property type="component" value="Unassembled WGS sequence"/>
</dbReference>
<name>A0A1Q8VYG3_9ACTO</name>
<feature type="transmembrane region" description="Helical" evidence="1">
    <location>
        <begin position="139"/>
        <end position="169"/>
    </location>
</feature>
<gene>
    <name evidence="2" type="ORF">BKH27_06570</name>
</gene>